<dbReference type="Proteomes" id="UP000475862">
    <property type="component" value="Unassembled WGS sequence"/>
</dbReference>
<gene>
    <name evidence="1" type="ORF">AGLY_011618</name>
</gene>
<dbReference type="EMBL" id="VYZN01000044">
    <property type="protein sequence ID" value="KAE9529522.1"/>
    <property type="molecule type" value="Genomic_DNA"/>
</dbReference>
<proteinExistence type="predicted"/>
<keyword evidence="2" id="KW-1185">Reference proteome</keyword>
<sequence>MNNDSWRKRSFQFVVINIVWYITNQKGEPPHTTDDLERLKPSFIAAALTHTVFSVHASPGYTLKLYIVIRKCNTVLIKSQNSEAHFKNQQSSYVNTNKSNVHILYIRWIVDIKKGQEFRLNVMVEKSGLSKLLKIVFLKKTNLQYQCFWGFGLTYCQIILEMADQILRNNENDSILNHLIQGRNWKLISGRNNLRETLYKVFKYFDLAKKMLSTLKKEILRKIENFCGL</sequence>
<organism evidence="1 2">
    <name type="scientific">Aphis glycines</name>
    <name type="common">Soybean aphid</name>
    <dbReference type="NCBI Taxonomy" id="307491"/>
    <lineage>
        <taxon>Eukaryota</taxon>
        <taxon>Metazoa</taxon>
        <taxon>Ecdysozoa</taxon>
        <taxon>Arthropoda</taxon>
        <taxon>Hexapoda</taxon>
        <taxon>Insecta</taxon>
        <taxon>Pterygota</taxon>
        <taxon>Neoptera</taxon>
        <taxon>Paraneoptera</taxon>
        <taxon>Hemiptera</taxon>
        <taxon>Sternorrhyncha</taxon>
        <taxon>Aphidomorpha</taxon>
        <taxon>Aphidoidea</taxon>
        <taxon>Aphididae</taxon>
        <taxon>Aphidini</taxon>
        <taxon>Aphis</taxon>
        <taxon>Aphis</taxon>
    </lineage>
</organism>
<protein>
    <submittedName>
        <fullName evidence="1">Uncharacterized protein</fullName>
    </submittedName>
</protein>
<dbReference type="AlphaFoldDB" id="A0A6G0TAW1"/>
<accession>A0A6G0TAW1</accession>
<evidence type="ECO:0000313" key="2">
    <source>
        <dbReference type="Proteomes" id="UP000475862"/>
    </source>
</evidence>
<reference evidence="1 2" key="1">
    <citation type="submission" date="2019-08" db="EMBL/GenBank/DDBJ databases">
        <title>The genome of the soybean aphid Biotype 1, its phylome, world population structure and adaptation to the North American continent.</title>
        <authorList>
            <person name="Giordano R."/>
            <person name="Donthu R.K."/>
            <person name="Hernandez A.G."/>
            <person name="Wright C.L."/>
            <person name="Zimin A.V."/>
        </authorList>
    </citation>
    <scope>NUCLEOTIDE SEQUENCE [LARGE SCALE GENOMIC DNA]</scope>
    <source>
        <tissue evidence="1">Whole aphids</tissue>
    </source>
</reference>
<name>A0A6G0TAW1_APHGL</name>
<comment type="caution">
    <text evidence="1">The sequence shown here is derived from an EMBL/GenBank/DDBJ whole genome shotgun (WGS) entry which is preliminary data.</text>
</comment>
<evidence type="ECO:0000313" key="1">
    <source>
        <dbReference type="EMBL" id="KAE9529522.1"/>
    </source>
</evidence>